<evidence type="ECO:0000256" key="1">
    <source>
        <dbReference type="ARBA" id="ARBA00003257"/>
    </source>
</evidence>
<dbReference type="NCBIfam" id="TIGR01972">
    <property type="entry name" value="NDH_I_M"/>
    <property type="match status" value="1"/>
</dbReference>
<dbReference type="PANTHER" id="PTHR43507:SF1">
    <property type="entry name" value="NADH-UBIQUINONE OXIDOREDUCTASE CHAIN 4"/>
    <property type="match status" value="1"/>
</dbReference>
<keyword evidence="10" id="KW-0813">Transport</keyword>
<evidence type="ECO:0000256" key="8">
    <source>
        <dbReference type="ARBA" id="ARBA00023136"/>
    </source>
</evidence>
<keyword evidence="8 10" id="KW-0472">Membrane</keyword>
<feature type="transmembrane region" description="Helical" evidence="10">
    <location>
        <begin position="113"/>
        <end position="131"/>
    </location>
</feature>
<dbReference type="EC" id="7.1.1.2" evidence="4 10"/>
<feature type="transmembrane region" description="Helical" evidence="10">
    <location>
        <begin position="209"/>
        <end position="231"/>
    </location>
</feature>
<dbReference type="PRINTS" id="PR01437">
    <property type="entry name" value="NUOXDRDTASE4"/>
</dbReference>
<evidence type="ECO:0000256" key="10">
    <source>
        <dbReference type="RuleBase" id="RU003297"/>
    </source>
</evidence>
<keyword evidence="10" id="KW-0520">NAD</keyword>
<feature type="transmembrane region" description="Helical" evidence="10">
    <location>
        <begin position="271"/>
        <end position="289"/>
    </location>
</feature>
<feature type="transmembrane region" description="Helical" evidence="10">
    <location>
        <begin position="238"/>
        <end position="259"/>
    </location>
</feature>
<dbReference type="GO" id="GO:0031966">
    <property type="term" value="C:mitochondrial membrane"/>
    <property type="evidence" value="ECO:0007669"/>
    <property type="project" value="UniProtKB-SubCell"/>
</dbReference>
<sequence length="484" mass="55477">MNIIILILLSVFSLINISLYPSNKPDTLKKISLSWSFIILSTFGLYIIMFEQNQIFQFMFYSNWLNKNFNFNWGHILMGVDGLSLFLIGLSIILIPTSLLITWNSIKYLIKEYLICLHITLILLIAFFSILEIMLFYILFEVLLIPIFLIIGVWGSREEKITASFYFFFYTLTGSFLMLISIFKLYSIIGVNNYLFFLHLEIPLVYQKWLIIGFLIALGVKIPMVPVHLWLPKAHVEAPVSGSVLLAGILLKLGGYGLIRLIKPIFNISGYYYSPIIITLSLIAVFYGAFCTFRQNDVKRLIAYSSISHMGLVTLGIFLPTSEGSLSALCMMIAHGIVSSGLFMSIAILYDRYHTRALRYFKGLSRIMPLYSIIVFIFILSNMAFPPSLNFVSEFILGLSTILVSKWLTHIVIFSSLFSICYSLFYYNRIFFGKLSNYLNSIRDVKKQEFNSMIILIILLIIVSINPSVILNNAYLLIYYLCSL</sequence>
<feature type="transmembrane region" description="Helical" evidence="10">
    <location>
        <begin position="35"/>
        <end position="56"/>
    </location>
</feature>
<dbReference type="InterPro" id="IPR003918">
    <property type="entry name" value="NADH_UbQ_OxRdtase"/>
</dbReference>
<dbReference type="GO" id="GO:0048039">
    <property type="term" value="F:ubiquinone binding"/>
    <property type="evidence" value="ECO:0007669"/>
    <property type="project" value="TreeGrafter"/>
</dbReference>
<organism evidence="12">
    <name type="scientific">Monoserius pennarius</name>
    <dbReference type="NCBI Taxonomy" id="2203294"/>
    <lineage>
        <taxon>Eukaryota</taxon>
        <taxon>Metazoa</taxon>
        <taxon>Cnidaria</taxon>
        <taxon>Hydrozoa</taxon>
        <taxon>Hydroidolina</taxon>
        <taxon>Leptothecata</taxon>
        <taxon>Aglaopheniidae</taxon>
        <taxon>Monoserius</taxon>
    </lineage>
</organism>
<name>A0AA96KHV3_9CNID</name>
<evidence type="ECO:0000256" key="3">
    <source>
        <dbReference type="ARBA" id="ARBA00009025"/>
    </source>
</evidence>
<feature type="domain" description="NADH:quinone oxidoreductase/Mrp antiporter transmembrane" evidence="11">
    <location>
        <begin position="132"/>
        <end position="418"/>
    </location>
</feature>
<evidence type="ECO:0000256" key="6">
    <source>
        <dbReference type="ARBA" id="ARBA00022692"/>
    </source>
</evidence>
<evidence type="ECO:0000259" key="11">
    <source>
        <dbReference type="Pfam" id="PF00361"/>
    </source>
</evidence>
<dbReference type="PANTHER" id="PTHR43507">
    <property type="entry name" value="NADH-UBIQUINONE OXIDOREDUCTASE CHAIN 4"/>
    <property type="match status" value="1"/>
</dbReference>
<feature type="transmembrane region" description="Helical" evidence="10">
    <location>
        <begin position="326"/>
        <end position="350"/>
    </location>
</feature>
<evidence type="ECO:0000256" key="7">
    <source>
        <dbReference type="ARBA" id="ARBA00022989"/>
    </source>
</evidence>
<dbReference type="Pfam" id="PF00361">
    <property type="entry name" value="Proton_antipo_M"/>
    <property type="match status" value="1"/>
</dbReference>
<dbReference type="EMBL" id="OR501924">
    <property type="protein sequence ID" value="WNO18781.1"/>
    <property type="molecule type" value="Genomic_DNA"/>
</dbReference>
<keyword evidence="6 10" id="KW-0812">Transmembrane</keyword>
<reference evidence="12" key="1">
    <citation type="submission" date="2023-08" db="EMBL/GenBank/DDBJ databases">
        <authorList>
            <person name="Mo J."/>
            <person name="Mou A."/>
        </authorList>
    </citation>
    <scope>NUCLEOTIDE SEQUENCE</scope>
</reference>
<dbReference type="InterPro" id="IPR001750">
    <property type="entry name" value="ND/Mrp_TM"/>
</dbReference>
<evidence type="ECO:0000256" key="4">
    <source>
        <dbReference type="ARBA" id="ARBA00012944"/>
    </source>
</evidence>
<accession>A0AA96KHV3</accession>
<geneLocation type="mitochondrion" evidence="12"/>
<comment type="subcellular location">
    <subcellularLocation>
        <location evidence="2">Membrane</location>
        <topology evidence="2">Multi-pass membrane protein</topology>
    </subcellularLocation>
    <subcellularLocation>
        <location evidence="10">Mitochondrion membrane</location>
        <topology evidence="10">Multi-pass membrane protein</topology>
    </subcellularLocation>
</comment>
<dbReference type="GO" id="GO:0015990">
    <property type="term" value="P:electron transport coupled proton transport"/>
    <property type="evidence" value="ECO:0007669"/>
    <property type="project" value="TreeGrafter"/>
</dbReference>
<feature type="transmembrane region" description="Helical" evidence="10">
    <location>
        <begin position="76"/>
        <end position="101"/>
    </location>
</feature>
<protein>
    <recommendedName>
        <fullName evidence="5 10">NADH-ubiquinone oxidoreductase chain 4</fullName>
        <ecNumber evidence="4 10">7.1.1.2</ecNumber>
    </recommendedName>
</protein>
<dbReference type="GO" id="GO:0042773">
    <property type="term" value="P:ATP synthesis coupled electron transport"/>
    <property type="evidence" value="ECO:0007669"/>
    <property type="project" value="InterPro"/>
</dbReference>
<feature type="transmembrane region" description="Helical" evidence="10">
    <location>
        <begin position="6"/>
        <end position="23"/>
    </location>
</feature>
<dbReference type="AlphaFoldDB" id="A0AA96KHV3"/>
<comment type="function">
    <text evidence="1">Core subunit of the mitochondrial membrane respiratory chain NADH dehydrogenase (Complex I) that is believed to belong to the minimal assembly required for catalysis. Complex I functions in the transfer of electrons from NADH to the respiratory chain. The immediate electron acceptor for the enzyme is believed to be ubiquinone.</text>
</comment>
<feature type="transmembrane region" description="Helical" evidence="10">
    <location>
        <begin position="453"/>
        <end position="481"/>
    </location>
</feature>
<feature type="transmembrane region" description="Helical" evidence="10">
    <location>
        <begin position="167"/>
        <end position="189"/>
    </location>
</feature>
<comment type="similarity">
    <text evidence="3 10">Belongs to the complex I subunit 4 family.</text>
</comment>
<comment type="function">
    <text evidence="10">Core subunit of the mitochondrial membrane respiratory chain NADH dehydrogenase (Complex I) which catalyzes electron transfer from NADH through the respiratory chain, using ubiquinone as an electron acceptor. Essential for the catalytic activity and assembly of complex I.</text>
</comment>
<gene>
    <name evidence="12" type="primary">nad4</name>
</gene>
<dbReference type="GO" id="GO:0008137">
    <property type="term" value="F:NADH dehydrogenase (ubiquinone) activity"/>
    <property type="evidence" value="ECO:0007669"/>
    <property type="project" value="UniProtKB-UniRule"/>
</dbReference>
<proteinExistence type="inferred from homology"/>
<evidence type="ECO:0000313" key="12">
    <source>
        <dbReference type="EMBL" id="WNO18781.1"/>
    </source>
</evidence>
<dbReference type="GO" id="GO:0003954">
    <property type="term" value="F:NADH dehydrogenase activity"/>
    <property type="evidence" value="ECO:0007669"/>
    <property type="project" value="TreeGrafter"/>
</dbReference>
<keyword evidence="10" id="KW-0679">Respiratory chain</keyword>
<evidence type="ECO:0000256" key="2">
    <source>
        <dbReference type="ARBA" id="ARBA00004141"/>
    </source>
</evidence>
<feature type="transmembrane region" description="Helical" evidence="10">
    <location>
        <begin position="370"/>
        <end position="387"/>
    </location>
</feature>
<feature type="transmembrane region" description="Helical" evidence="10">
    <location>
        <begin position="301"/>
        <end position="320"/>
    </location>
</feature>
<comment type="catalytic activity">
    <reaction evidence="9 10">
        <text>a ubiquinone + NADH + 5 H(+)(in) = a ubiquinol + NAD(+) + 4 H(+)(out)</text>
        <dbReference type="Rhea" id="RHEA:29091"/>
        <dbReference type="Rhea" id="RHEA-COMP:9565"/>
        <dbReference type="Rhea" id="RHEA-COMP:9566"/>
        <dbReference type="ChEBI" id="CHEBI:15378"/>
        <dbReference type="ChEBI" id="CHEBI:16389"/>
        <dbReference type="ChEBI" id="CHEBI:17976"/>
        <dbReference type="ChEBI" id="CHEBI:57540"/>
        <dbReference type="ChEBI" id="CHEBI:57945"/>
        <dbReference type="EC" id="7.1.1.2"/>
    </reaction>
</comment>
<keyword evidence="10" id="KW-0830">Ubiquinone</keyword>
<keyword evidence="10 12" id="KW-0496">Mitochondrion</keyword>
<keyword evidence="10" id="KW-0249">Electron transport</keyword>
<evidence type="ECO:0000256" key="9">
    <source>
        <dbReference type="ARBA" id="ARBA00049551"/>
    </source>
</evidence>
<feature type="transmembrane region" description="Helical" evidence="10">
    <location>
        <begin position="407"/>
        <end position="427"/>
    </location>
</feature>
<evidence type="ECO:0000256" key="5">
    <source>
        <dbReference type="ARBA" id="ARBA00021006"/>
    </source>
</evidence>
<keyword evidence="7 10" id="KW-1133">Transmembrane helix</keyword>
<dbReference type="InterPro" id="IPR010227">
    <property type="entry name" value="NADH_Q_OxRdtase_chainM/4"/>
</dbReference>
<feature type="transmembrane region" description="Helical" evidence="10">
    <location>
        <begin position="137"/>
        <end position="155"/>
    </location>
</feature>